<proteinExistence type="predicted"/>
<evidence type="ECO:0000313" key="3">
    <source>
        <dbReference type="Proteomes" id="UP001189429"/>
    </source>
</evidence>
<organism evidence="2 3">
    <name type="scientific">Prorocentrum cordatum</name>
    <dbReference type="NCBI Taxonomy" id="2364126"/>
    <lineage>
        <taxon>Eukaryota</taxon>
        <taxon>Sar</taxon>
        <taxon>Alveolata</taxon>
        <taxon>Dinophyceae</taxon>
        <taxon>Prorocentrales</taxon>
        <taxon>Prorocentraceae</taxon>
        <taxon>Prorocentrum</taxon>
    </lineage>
</organism>
<gene>
    <name evidence="2" type="ORF">PCOR1329_LOCUS40065</name>
</gene>
<dbReference type="EMBL" id="CAUYUJ010014837">
    <property type="protein sequence ID" value="CAK0846604.1"/>
    <property type="molecule type" value="Genomic_DNA"/>
</dbReference>
<sequence>MARSPCKSAGVERFGEPADLKRVRAIERRLQALDGVPAQLGALLEAVLQVQAQLGRLARSDRRANTAGTPTASPLIGLPAVSAASRVAPALDALGRALSRPATGGSSISDQQSSILPPASLTRQRRPSSHSINPIVEDPAMAGSFRTWSTGPRP</sequence>
<accession>A0ABN9TKU8</accession>
<evidence type="ECO:0000313" key="2">
    <source>
        <dbReference type="EMBL" id="CAK0846604.1"/>
    </source>
</evidence>
<evidence type="ECO:0000256" key="1">
    <source>
        <dbReference type="SAM" id="MobiDB-lite"/>
    </source>
</evidence>
<name>A0ABN9TKU8_9DINO</name>
<feature type="region of interest" description="Disordered" evidence="1">
    <location>
        <begin position="98"/>
        <end position="154"/>
    </location>
</feature>
<reference evidence="2" key="1">
    <citation type="submission" date="2023-10" db="EMBL/GenBank/DDBJ databases">
        <authorList>
            <person name="Chen Y."/>
            <person name="Shah S."/>
            <person name="Dougan E. K."/>
            <person name="Thang M."/>
            <person name="Chan C."/>
        </authorList>
    </citation>
    <scope>NUCLEOTIDE SEQUENCE [LARGE SCALE GENOMIC DNA]</scope>
</reference>
<dbReference type="Proteomes" id="UP001189429">
    <property type="component" value="Unassembled WGS sequence"/>
</dbReference>
<feature type="compositionally biased region" description="Low complexity" evidence="1">
    <location>
        <begin position="104"/>
        <end position="115"/>
    </location>
</feature>
<comment type="caution">
    <text evidence="2">The sequence shown here is derived from an EMBL/GenBank/DDBJ whole genome shotgun (WGS) entry which is preliminary data.</text>
</comment>
<keyword evidence="3" id="KW-1185">Reference proteome</keyword>
<protein>
    <submittedName>
        <fullName evidence="2">Uncharacterized protein</fullName>
    </submittedName>
</protein>